<keyword evidence="2" id="KW-0479">Metal-binding</keyword>
<evidence type="ECO:0000313" key="7">
    <source>
        <dbReference type="Proteomes" id="UP000048926"/>
    </source>
</evidence>
<dbReference type="Proteomes" id="UP000048926">
    <property type="component" value="Unassembled WGS sequence"/>
</dbReference>
<dbReference type="CDD" id="cd07720">
    <property type="entry name" value="OPHC2-like_MBL-fold"/>
    <property type="match status" value="1"/>
</dbReference>
<evidence type="ECO:0000256" key="4">
    <source>
        <dbReference type="ARBA" id="ARBA00022833"/>
    </source>
</evidence>
<comment type="similarity">
    <text evidence="1">Belongs to the metallo-beta-lactamase superfamily.</text>
</comment>
<dbReference type="GO" id="GO:0016787">
    <property type="term" value="F:hydrolase activity"/>
    <property type="evidence" value="ECO:0007669"/>
    <property type="project" value="UniProtKB-KW"/>
</dbReference>
<dbReference type="STRING" id="187304.B0E33_18100"/>
<organism evidence="6 7">
    <name type="scientific">Roseibium aggregatum</name>
    <dbReference type="NCBI Taxonomy" id="187304"/>
    <lineage>
        <taxon>Bacteria</taxon>
        <taxon>Pseudomonadati</taxon>
        <taxon>Pseudomonadota</taxon>
        <taxon>Alphaproteobacteria</taxon>
        <taxon>Hyphomicrobiales</taxon>
        <taxon>Stappiaceae</taxon>
        <taxon>Roseibium</taxon>
    </lineage>
</organism>
<reference evidence="7" key="1">
    <citation type="submission" date="2015-07" db="EMBL/GenBank/DDBJ databases">
        <authorList>
            <person name="Rodrigo-Torres Lidia"/>
            <person name="Arahal R.David."/>
        </authorList>
    </citation>
    <scope>NUCLEOTIDE SEQUENCE [LARGE SCALE GENOMIC DNA]</scope>
    <source>
        <strain evidence="7">CECT 4801</strain>
    </source>
</reference>
<dbReference type="PANTHER" id="PTHR42978:SF6">
    <property type="entry name" value="QUORUM-QUENCHING LACTONASE YTNP-RELATED"/>
    <property type="match status" value="1"/>
</dbReference>
<dbReference type="Pfam" id="PF00753">
    <property type="entry name" value="Lactamase_B"/>
    <property type="match status" value="1"/>
</dbReference>
<dbReference type="InterPro" id="IPR006311">
    <property type="entry name" value="TAT_signal"/>
</dbReference>
<sequence length="312" mass="33707">MSGQFRKDLTRRNVLAGGLAFATVGFASRITSAFATANLTLGAHDITVFSDGHLTLPMNFILPEQSEEEIAALLKPHGLATDTLTPDCNITLLRTGDRTVLFDVGSGANFQSTAGELPGHLAEAGIDPSDITDIVFTHAHPDHLWGILDDFDDPLYPEAQIWMPQAEWDYWRADDTLAKTPEERKSFVVGAQARFDVIEDRVNMIKPGQEVLPGVEAVDTAGHTPGHMSYMLHGGSESLLVVGDAISNTVISFEKPGWASGSDQDRDMGIATRKALLDRLAQDGSRVIGYHFPHPGGGHVERTGDAYSFVAA</sequence>
<dbReference type="RefSeq" id="WP_055656112.1">
    <property type="nucleotide sequence ID" value="NZ_CXST01000001.1"/>
</dbReference>
<keyword evidence="7" id="KW-1185">Reference proteome</keyword>
<dbReference type="GO" id="GO:0046872">
    <property type="term" value="F:metal ion binding"/>
    <property type="evidence" value="ECO:0007669"/>
    <property type="project" value="UniProtKB-KW"/>
</dbReference>
<dbReference type="InterPro" id="IPR036866">
    <property type="entry name" value="RibonucZ/Hydroxyglut_hydro"/>
</dbReference>
<keyword evidence="4" id="KW-0862">Zinc</keyword>
<dbReference type="AlphaFoldDB" id="A0A0M6Y2N3"/>
<evidence type="ECO:0000256" key="1">
    <source>
        <dbReference type="ARBA" id="ARBA00007749"/>
    </source>
</evidence>
<dbReference type="PANTHER" id="PTHR42978">
    <property type="entry name" value="QUORUM-QUENCHING LACTONASE YTNP-RELATED-RELATED"/>
    <property type="match status" value="1"/>
</dbReference>
<gene>
    <name evidence="6" type="ORF">LAL4801_02275</name>
</gene>
<dbReference type="PROSITE" id="PS51318">
    <property type="entry name" value="TAT"/>
    <property type="match status" value="1"/>
</dbReference>
<dbReference type="SUPFAM" id="SSF56281">
    <property type="entry name" value="Metallo-hydrolase/oxidoreductase"/>
    <property type="match status" value="1"/>
</dbReference>
<dbReference type="OrthoDB" id="9773738at2"/>
<dbReference type="EMBL" id="CXST01000001">
    <property type="protein sequence ID" value="CTQ43833.1"/>
    <property type="molecule type" value="Genomic_DNA"/>
</dbReference>
<dbReference type="SMART" id="SM00849">
    <property type="entry name" value="Lactamase_B"/>
    <property type="match status" value="1"/>
</dbReference>
<dbReference type="Gene3D" id="3.60.15.10">
    <property type="entry name" value="Ribonuclease Z/Hydroxyacylglutathione hydrolase-like"/>
    <property type="match status" value="1"/>
</dbReference>
<dbReference type="InterPro" id="IPR051013">
    <property type="entry name" value="MBL_superfamily_lactonases"/>
</dbReference>
<keyword evidence="3" id="KW-0378">Hydrolase</keyword>
<protein>
    <submittedName>
        <fullName evidence="6">Ribonuclease Z</fullName>
    </submittedName>
</protein>
<evidence type="ECO:0000256" key="3">
    <source>
        <dbReference type="ARBA" id="ARBA00022801"/>
    </source>
</evidence>
<evidence type="ECO:0000256" key="2">
    <source>
        <dbReference type="ARBA" id="ARBA00022723"/>
    </source>
</evidence>
<dbReference type="InterPro" id="IPR001279">
    <property type="entry name" value="Metallo-B-lactamas"/>
</dbReference>
<evidence type="ECO:0000313" key="6">
    <source>
        <dbReference type="EMBL" id="CTQ43833.1"/>
    </source>
</evidence>
<feature type="domain" description="Metallo-beta-lactamase" evidence="5">
    <location>
        <begin position="87"/>
        <end position="291"/>
    </location>
</feature>
<name>A0A0M6Y2N3_9HYPH</name>
<evidence type="ECO:0000259" key="5">
    <source>
        <dbReference type="SMART" id="SM00849"/>
    </source>
</evidence>
<proteinExistence type="inferred from homology"/>
<accession>A0A0M6Y2N3</accession>